<reference evidence="3" key="1">
    <citation type="submission" date="2014-03" db="EMBL/GenBank/DDBJ databases">
        <title>The Genome Sequence of Puccinia striiformis f. sp. tritici PST-78.</title>
        <authorList>
            <consortium name="The Broad Institute Genome Sequencing Platform"/>
            <person name="Cuomo C."/>
            <person name="Hulbert S."/>
            <person name="Chen X."/>
            <person name="Walker B."/>
            <person name="Young S.K."/>
            <person name="Zeng Q."/>
            <person name="Gargeya S."/>
            <person name="Fitzgerald M."/>
            <person name="Haas B."/>
            <person name="Abouelleil A."/>
            <person name="Alvarado L."/>
            <person name="Arachchi H.M."/>
            <person name="Berlin A.M."/>
            <person name="Chapman S.B."/>
            <person name="Goldberg J."/>
            <person name="Griggs A."/>
            <person name="Gujja S."/>
            <person name="Hansen M."/>
            <person name="Howarth C."/>
            <person name="Imamovic A."/>
            <person name="Larimer J."/>
            <person name="McCowan C."/>
            <person name="Montmayeur A."/>
            <person name="Murphy C."/>
            <person name="Neiman D."/>
            <person name="Pearson M."/>
            <person name="Priest M."/>
            <person name="Roberts A."/>
            <person name="Saif S."/>
            <person name="Shea T."/>
            <person name="Sisk P."/>
            <person name="Sykes S."/>
            <person name="Wortman J."/>
            <person name="Nusbaum C."/>
            <person name="Birren B."/>
        </authorList>
    </citation>
    <scope>NUCLEOTIDE SEQUENCE [LARGE SCALE GENOMIC DNA]</scope>
    <source>
        <strain evidence="3">race PST-78</strain>
    </source>
</reference>
<dbReference type="SUPFAM" id="SSF53098">
    <property type="entry name" value="Ribonuclease H-like"/>
    <property type="match status" value="1"/>
</dbReference>
<dbReference type="PANTHER" id="PTHR47501:SF5">
    <property type="entry name" value="HAT C-TERMINAL DIMERISATION DOMAIN-CONTAINING PROTEIN"/>
    <property type="match status" value="1"/>
</dbReference>
<dbReference type="InterPro" id="IPR012337">
    <property type="entry name" value="RNaseH-like_sf"/>
</dbReference>
<feature type="compositionally biased region" description="Polar residues" evidence="1">
    <location>
        <begin position="1"/>
        <end position="43"/>
    </location>
</feature>
<organism evidence="2 3">
    <name type="scientific">Puccinia striiformis f. sp. tritici PST-78</name>
    <dbReference type="NCBI Taxonomy" id="1165861"/>
    <lineage>
        <taxon>Eukaryota</taxon>
        <taxon>Fungi</taxon>
        <taxon>Dikarya</taxon>
        <taxon>Basidiomycota</taxon>
        <taxon>Pucciniomycotina</taxon>
        <taxon>Pucciniomycetes</taxon>
        <taxon>Pucciniales</taxon>
        <taxon>Pucciniaceae</taxon>
        <taxon>Puccinia</taxon>
    </lineage>
</organism>
<feature type="region of interest" description="Disordered" evidence="1">
    <location>
        <begin position="481"/>
        <end position="513"/>
    </location>
</feature>
<dbReference type="Proteomes" id="UP000054564">
    <property type="component" value="Unassembled WGS sequence"/>
</dbReference>
<feature type="compositionally biased region" description="Acidic residues" evidence="1">
    <location>
        <begin position="481"/>
        <end position="498"/>
    </location>
</feature>
<keyword evidence="3" id="KW-1185">Reference proteome</keyword>
<evidence type="ECO:0000313" key="3">
    <source>
        <dbReference type="Proteomes" id="UP000054564"/>
    </source>
</evidence>
<evidence type="ECO:0000313" key="2">
    <source>
        <dbReference type="EMBL" id="KNE98039.1"/>
    </source>
</evidence>
<name>A0A0L0VGD1_9BASI</name>
<evidence type="ECO:0008006" key="4">
    <source>
        <dbReference type="Google" id="ProtNLM"/>
    </source>
</evidence>
<protein>
    <recommendedName>
        <fullName evidence="4">HAT C-terminal dimerisation domain-containing protein</fullName>
    </recommendedName>
</protein>
<evidence type="ECO:0000256" key="1">
    <source>
        <dbReference type="SAM" id="MobiDB-lite"/>
    </source>
</evidence>
<feature type="compositionally biased region" description="Polar residues" evidence="1">
    <location>
        <begin position="550"/>
        <end position="566"/>
    </location>
</feature>
<feature type="region of interest" description="Disordered" evidence="1">
    <location>
        <begin position="549"/>
        <end position="574"/>
    </location>
</feature>
<feature type="region of interest" description="Disordered" evidence="1">
    <location>
        <begin position="519"/>
        <end position="538"/>
    </location>
</feature>
<dbReference type="PANTHER" id="PTHR47501">
    <property type="entry name" value="TRANSPOSASE-RELATED"/>
    <property type="match status" value="1"/>
</dbReference>
<feature type="compositionally biased region" description="Polar residues" evidence="1">
    <location>
        <begin position="108"/>
        <end position="125"/>
    </location>
</feature>
<gene>
    <name evidence="2" type="ORF">PSTG_08714</name>
</gene>
<sequence>MARGGSRTSKAGSGNSTDQSQNPRRSSRVTTPLRSNTHISTPADSRRSLAAPPNPSAKKRPRQVTTSPAVPGLPSSAGTIDHRSKPPPNNRPCPLPPRPTKTAKRSVFQPSKNRPGNSQTPSAASVIQRDIAPTTDSLASQGPTEAYDYDQDSEIEIEKIESKSRKKKVDDDDDDNFSYVDDFFEPPFWKAGDPPGTSLNFKCKWCRLAKNNKGCKQRAKAKKAGHRLPETVAERLAREAQESQDSKQTKLTGFVPTNKFACRVLNQIIVIWQVRHALPWARIKDAELRAAFLYSNKDARLYSRRWAADEAKQLYAGLQKKVFEELDNLDTTFTLIHDVWTTKGNRFAFIGAAVTYIDHNWQFVVRHLALKMIPWKHKGELLARPIVNLLKKRKLHLKITQTTDSGSNNNTMARTMYELFDLEGQSTWDPATMHIRCLCHKLALIVNAGLRALNLKTLPPSKTKQSVLGFFPVLGKLPEVTEADEDESPDIPDPDPDVQEVNQPEGNQDEHDVEETYESDYGNADDEGTEFGSDSEIHPDDKEEMLEAASANSNLQQSQPATTQSGAAKHTKSAKLRKLTDQLDVFIKLITRSAAQRGLFEQTANTMGIKCLPLIAGYGIRWNIKYESHRRALLAQEVIDRILKEDQENVEKSRRKSRVRNSTANSTNVSQFEDITFSAGDWQDIQELNWELEVTPGIPVTLEESDADLLYVTYVTCHFQYTWEQLPWKELSSSFHESAHSPVPCSLLSGM</sequence>
<accession>A0A0L0VGD1</accession>
<feature type="compositionally biased region" description="Acidic residues" evidence="1">
    <location>
        <begin position="519"/>
        <end position="529"/>
    </location>
</feature>
<feature type="region of interest" description="Disordered" evidence="1">
    <location>
        <begin position="1"/>
        <end position="154"/>
    </location>
</feature>
<comment type="caution">
    <text evidence="2">The sequence shown here is derived from an EMBL/GenBank/DDBJ whole genome shotgun (WGS) entry which is preliminary data.</text>
</comment>
<dbReference type="AlphaFoldDB" id="A0A0L0VGD1"/>
<feature type="compositionally biased region" description="Pro residues" evidence="1">
    <location>
        <begin position="86"/>
        <end position="99"/>
    </location>
</feature>
<proteinExistence type="predicted"/>
<feature type="compositionally biased region" description="Polar residues" evidence="1">
    <location>
        <begin position="134"/>
        <end position="143"/>
    </location>
</feature>
<dbReference type="EMBL" id="AJIL01000061">
    <property type="protein sequence ID" value="KNE98039.1"/>
    <property type="molecule type" value="Genomic_DNA"/>
</dbReference>